<reference evidence="2" key="1">
    <citation type="journal article" date="2020" name="Stud. Mycol.">
        <title>101 Dothideomycetes genomes: a test case for predicting lifestyles and emergence of pathogens.</title>
        <authorList>
            <person name="Haridas S."/>
            <person name="Albert R."/>
            <person name="Binder M."/>
            <person name="Bloem J."/>
            <person name="Labutti K."/>
            <person name="Salamov A."/>
            <person name="Andreopoulos B."/>
            <person name="Baker S."/>
            <person name="Barry K."/>
            <person name="Bills G."/>
            <person name="Bluhm B."/>
            <person name="Cannon C."/>
            <person name="Castanera R."/>
            <person name="Culley D."/>
            <person name="Daum C."/>
            <person name="Ezra D."/>
            <person name="Gonzalez J."/>
            <person name="Henrissat B."/>
            <person name="Kuo A."/>
            <person name="Liang C."/>
            <person name="Lipzen A."/>
            <person name="Lutzoni F."/>
            <person name="Magnuson J."/>
            <person name="Mondo S."/>
            <person name="Nolan M."/>
            <person name="Ohm R."/>
            <person name="Pangilinan J."/>
            <person name="Park H.-J."/>
            <person name="Ramirez L."/>
            <person name="Alfaro M."/>
            <person name="Sun H."/>
            <person name="Tritt A."/>
            <person name="Yoshinaga Y."/>
            <person name="Zwiers L.-H."/>
            <person name="Turgeon B."/>
            <person name="Goodwin S."/>
            <person name="Spatafora J."/>
            <person name="Crous P."/>
            <person name="Grigoriev I."/>
        </authorList>
    </citation>
    <scope>NUCLEOTIDE SEQUENCE</scope>
    <source>
        <strain evidence="2">CBS 121739</strain>
    </source>
</reference>
<sequence length="143" mass="15091">MQYSYILSAALFVTSTLALVPRQSPTFTVKINATQSDIHNTRPDAIVECEINKLCDSPDTVVSALTIVPDSGTNQLNTTAVECRSFTASNPFDPSGAPAANVPFDTVTKIGIATNARAWTPVICYLRAVGETNCGGNTFSCGA</sequence>
<name>A0A6A6W7P0_9PEZI</name>
<keyword evidence="1" id="KW-0732">Signal</keyword>
<feature type="chain" id="PRO_5025480419" evidence="1">
    <location>
        <begin position="19"/>
        <end position="143"/>
    </location>
</feature>
<dbReference type="AlphaFoldDB" id="A0A6A6W7P0"/>
<evidence type="ECO:0000313" key="3">
    <source>
        <dbReference type="Proteomes" id="UP000799437"/>
    </source>
</evidence>
<protein>
    <submittedName>
        <fullName evidence="2">Uncharacterized protein</fullName>
    </submittedName>
</protein>
<organism evidence="2 3">
    <name type="scientific">Pseudovirgaria hyperparasitica</name>
    <dbReference type="NCBI Taxonomy" id="470096"/>
    <lineage>
        <taxon>Eukaryota</taxon>
        <taxon>Fungi</taxon>
        <taxon>Dikarya</taxon>
        <taxon>Ascomycota</taxon>
        <taxon>Pezizomycotina</taxon>
        <taxon>Dothideomycetes</taxon>
        <taxon>Dothideomycetes incertae sedis</taxon>
        <taxon>Acrospermales</taxon>
        <taxon>Acrospermaceae</taxon>
        <taxon>Pseudovirgaria</taxon>
    </lineage>
</organism>
<proteinExistence type="predicted"/>
<dbReference type="Proteomes" id="UP000799437">
    <property type="component" value="Unassembled WGS sequence"/>
</dbReference>
<evidence type="ECO:0000256" key="1">
    <source>
        <dbReference type="SAM" id="SignalP"/>
    </source>
</evidence>
<dbReference type="RefSeq" id="XP_033601104.1">
    <property type="nucleotide sequence ID" value="XM_033745475.1"/>
</dbReference>
<accession>A0A6A6W7P0</accession>
<keyword evidence="3" id="KW-1185">Reference proteome</keyword>
<feature type="signal peptide" evidence="1">
    <location>
        <begin position="1"/>
        <end position="18"/>
    </location>
</feature>
<evidence type="ECO:0000313" key="2">
    <source>
        <dbReference type="EMBL" id="KAF2758653.1"/>
    </source>
</evidence>
<dbReference type="EMBL" id="ML996571">
    <property type="protein sequence ID" value="KAF2758653.1"/>
    <property type="molecule type" value="Genomic_DNA"/>
</dbReference>
<gene>
    <name evidence="2" type="ORF">EJ05DRAFT_485752</name>
</gene>
<dbReference type="GeneID" id="54486529"/>